<sequence length="111" mass="12315">MFSLCPIHSVARDVTVSKNISKALEGNVIIEGVVEVVIVMPDEHMAKEHLFVDLELLKTLGIEERSGIVLYDRDKTNKKMNDRLVINKLSGYLCSACPICLSEKLGLKSSI</sequence>
<accession>A0ABZ3BA36</accession>
<gene>
    <name evidence="1" type="ORF">AAEY27_10060</name>
</gene>
<protein>
    <submittedName>
        <fullName evidence="1">Uncharacterized protein</fullName>
    </submittedName>
</protein>
<dbReference type="EMBL" id="CP151800">
    <property type="protein sequence ID" value="WZW00194.1"/>
    <property type="molecule type" value="Genomic_DNA"/>
</dbReference>
<keyword evidence="2" id="KW-1185">Reference proteome</keyword>
<proteinExistence type="predicted"/>
<evidence type="ECO:0000313" key="1">
    <source>
        <dbReference type="EMBL" id="WZW00194.1"/>
    </source>
</evidence>
<evidence type="ECO:0000313" key="2">
    <source>
        <dbReference type="Proteomes" id="UP001466893"/>
    </source>
</evidence>
<organism evidence="1 2">
    <name type="scientific">Kosakonia calanthes</name>
    <dbReference type="NCBI Taxonomy" id="3139408"/>
    <lineage>
        <taxon>Bacteria</taxon>
        <taxon>Pseudomonadati</taxon>
        <taxon>Pseudomonadota</taxon>
        <taxon>Gammaproteobacteria</taxon>
        <taxon>Enterobacterales</taxon>
        <taxon>Enterobacteriaceae</taxon>
        <taxon>Kosakonia</taxon>
    </lineage>
</organism>
<dbReference type="Proteomes" id="UP001466893">
    <property type="component" value="Chromosome"/>
</dbReference>
<dbReference type="RefSeq" id="WP_342325080.1">
    <property type="nucleotide sequence ID" value="NZ_CP151800.1"/>
</dbReference>
<reference evidence="1 2" key="1">
    <citation type="submission" date="2024-04" db="EMBL/GenBank/DDBJ databases">
        <title>Kosakonia calanthae sp. nov., a halophilic bacterium isolated from leaves of Calanthe tiplacata.</title>
        <authorList>
            <person name="Wu P."/>
        </authorList>
    </citation>
    <scope>NUCLEOTIDE SEQUENCE [LARGE SCALE GENOMIC DNA]</scope>
    <source>
        <strain evidence="1 2">BYX6</strain>
    </source>
</reference>
<name>A0ABZ3BA36_9ENTR</name>